<name>A0ABS5BSG5_9BACT</name>
<evidence type="ECO:0000256" key="1">
    <source>
        <dbReference type="SAM" id="SignalP"/>
    </source>
</evidence>
<evidence type="ECO:0000313" key="3">
    <source>
        <dbReference type="EMBL" id="MBP3956669.1"/>
    </source>
</evidence>
<protein>
    <recommendedName>
        <fullName evidence="2">Type VI secretion system spike protein VgrG3-like C-terminal domain-containing protein</fullName>
    </recommendedName>
</protein>
<dbReference type="Proteomes" id="UP000676565">
    <property type="component" value="Unassembled WGS sequence"/>
</dbReference>
<sequence length="225" mass="24811">MRQFLSTACLLLAGAPGALAADEALGKLSEKYESGGRGPGTVSTGKGDPGGVSYGTYQLASKIGRADEFVKKHYPEEFKGLKGGSDEFTKKWKELAAKDPKALHTNEHAFIKETHYDPQVRRLERDLKLDVTKRSAAFRDVVWSVAVQHGPNTDVIVTAVKPLLKDAKVEDVTDEAIIRAVYAERGRKDKDGKLVRFKNVGEALIPGLTKRFEREQTDALEMLKK</sequence>
<comment type="caution">
    <text evidence="3">The sequence shown here is derived from an EMBL/GenBank/DDBJ whole genome shotgun (WGS) entry which is preliminary data.</text>
</comment>
<evidence type="ECO:0000259" key="2">
    <source>
        <dbReference type="Pfam" id="PF21277"/>
    </source>
</evidence>
<feature type="domain" description="Type VI secretion system spike protein VgrG3-like C-terminal" evidence="2">
    <location>
        <begin position="25"/>
        <end position="215"/>
    </location>
</feature>
<dbReference type="InterPro" id="IPR049073">
    <property type="entry name" value="T6SS_VgrG3-like_C"/>
</dbReference>
<keyword evidence="1" id="KW-0732">Signal</keyword>
<evidence type="ECO:0000313" key="4">
    <source>
        <dbReference type="Proteomes" id="UP000676565"/>
    </source>
</evidence>
<proteinExistence type="predicted"/>
<dbReference type="EMBL" id="JAGKQQ010000001">
    <property type="protein sequence ID" value="MBP3956669.1"/>
    <property type="molecule type" value="Genomic_DNA"/>
</dbReference>
<keyword evidence="4" id="KW-1185">Reference proteome</keyword>
<dbReference type="Pfam" id="PF21277">
    <property type="entry name" value="T6SS_VgrG3-like_C"/>
    <property type="match status" value="1"/>
</dbReference>
<feature type="signal peptide" evidence="1">
    <location>
        <begin position="1"/>
        <end position="20"/>
    </location>
</feature>
<dbReference type="RefSeq" id="WP_210655005.1">
    <property type="nucleotide sequence ID" value="NZ_JAGKQQ010000001.1"/>
</dbReference>
<accession>A0ABS5BSG5</accession>
<gene>
    <name evidence="3" type="ORF">J8F10_15450</name>
</gene>
<organism evidence="3 4">
    <name type="scientific">Gemmata palustris</name>
    <dbReference type="NCBI Taxonomy" id="2822762"/>
    <lineage>
        <taxon>Bacteria</taxon>
        <taxon>Pseudomonadati</taxon>
        <taxon>Planctomycetota</taxon>
        <taxon>Planctomycetia</taxon>
        <taxon>Gemmatales</taxon>
        <taxon>Gemmataceae</taxon>
        <taxon>Gemmata</taxon>
    </lineage>
</organism>
<feature type="chain" id="PRO_5046307458" description="Type VI secretion system spike protein VgrG3-like C-terminal domain-containing protein" evidence="1">
    <location>
        <begin position="21"/>
        <end position="225"/>
    </location>
</feature>
<reference evidence="3 4" key="1">
    <citation type="submission" date="2021-04" db="EMBL/GenBank/DDBJ databases">
        <authorList>
            <person name="Ivanova A."/>
        </authorList>
    </citation>
    <scope>NUCLEOTIDE SEQUENCE [LARGE SCALE GENOMIC DNA]</scope>
    <source>
        <strain evidence="3 4">G18</strain>
    </source>
</reference>